<dbReference type="PIRSF" id="PIRSF018266">
    <property type="entry name" value="FecR"/>
    <property type="match status" value="1"/>
</dbReference>
<sequence>MRTQHPDPAAHQPAEHGQSANEPIQSNSAPPTESASALNSAQVETVLATHQAQLQELFPIPAARRKSPSARSIGASSALVALLVAGVWWLNPTYRTEQWSTTVGQVMHVPLADGSQLTLDTASSMRMQWRLRSRQATLEKGRAHIEAAHATWRPLTVTSGTVQVRVVGTQFDVWRQTAQTVVNVQEGIVDVSNANATQQGMPAIRLTAGQTVSIAVDLPAYVWPTLQPQIQHNQSNASAWQHSQLVFDNTPLQQAIAEIQRYHASPIRLLNAPLTGQASSLRVSGVFNSSNTDELLTQLGQILPLQVLRQPDGSVDIHTAPTQHPRP</sequence>
<dbReference type="Gene3D" id="3.55.50.30">
    <property type="match status" value="1"/>
</dbReference>
<dbReference type="Proteomes" id="UP000308917">
    <property type="component" value="Unassembled WGS sequence"/>
</dbReference>
<dbReference type="AlphaFoldDB" id="A0A4S8FBQ6"/>
<gene>
    <name evidence="3" type="ORF">E9531_00580</name>
</gene>
<dbReference type="Pfam" id="PF04773">
    <property type="entry name" value="FecR"/>
    <property type="match status" value="1"/>
</dbReference>
<feature type="region of interest" description="Disordered" evidence="1">
    <location>
        <begin position="1"/>
        <end position="41"/>
    </location>
</feature>
<evidence type="ECO:0000256" key="1">
    <source>
        <dbReference type="SAM" id="MobiDB-lite"/>
    </source>
</evidence>
<feature type="domain" description="FecR protein" evidence="2">
    <location>
        <begin position="98"/>
        <end position="189"/>
    </location>
</feature>
<feature type="compositionally biased region" description="Polar residues" evidence="1">
    <location>
        <begin position="18"/>
        <end position="41"/>
    </location>
</feature>
<evidence type="ECO:0000313" key="4">
    <source>
        <dbReference type="Proteomes" id="UP000308917"/>
    </source>
</evidence>
<evidence type="ECO:0000259" key="2">
    <source>
        <dbReference type="Pfam" id="PF04773"/>
    </source>
</evidence>
<dbReference type="Gene3D" id="2.60.120.1440">
    <property type="match status" value="1"/>
</dbReference>
<reference evidence="3 4" key="1">
    <citation type="journal article" date="2015" name="Antonie Van Leeuwenhoek">
        <title>Lampropedia puyangensis sp. nov., isolated from symptomatic bark of Populus ? euramericana canker and emended description of Lampropedia hyalina (Ehrenberg 1832) Lee et al. 2004.</title>
        <authorList>
            <person name="Li Y."/>
            <person name="Wang T."/>
            <person name="Piao C.G."/>
            <person name="Wang L.F."/>
            <person name="Tian G.Z."/>
            <person name="Zhu T.H."/>
            <person name="Guo M.W."/>
        </authorList>
    </citation>
    <scope>NUCLEOTIDE SEQUENCE [LARGE SCALE GENOMIC DNA]</scope>
    <source>
        <strain evidence="3 4">2-bin</strain>
    </source>
</reference>
<dbReference type="GO" id="GO:0016989">
    <property type="term" value="F:sigma factor antagonist activity"/>
    <property type="evidence" value="ECO:0007669"/>
    <property type="project" value="TreeGrafter"/>
</dbReference>
<evidence type="ECO:0000313" key="3">
    <source>
        <dbReference type="EMBL" id="THU05083.1"/>
    </source>
</evidence>
<name>A0A4S8FBQ6_9BURK</name>
<keyword evidence="4" id="KW-1185">Reference proteome</keyword>
<dbReference type="InterPro" id="IPR012373">
    <property type="entry name" value="Ferrdict_sens_TM"/>
</dbReference>
<dbReference type="PANTHER" id="PTHR30273:SF2">
    <property type="entry name" value="PROTEIN FECR"/>
    <property type="match status" value="1"/>
</dbReference>
<accession>A0A4S8FBQ6</accession>
<protein>
    <submittedName>
        <fullName evidence="3">DUF4974 domain-containing protein</fullName>
    </submittedName>
</protein>
<dbReference type="EMBL" id="STFG01000001">
    <property type="protein sequence ID" value="THU05083.1"/>
    <property type="molecule type" value="Genomic_DNA"/>
</dbReference>
<dbReference type="PANTHER" id="PTHR30273">
    <property type="entry name" value="PERIPLASMIC SIGNAL SENSOR AND SIGMA FACTOR ACTIVATOR FECR-RELATED"/>
    <property type="match status" value="1"/>
</dbReference>
<dbReference type="RefSeq" id="WP_136571795.1">
    <property type="nucleotide sequence ID" value="NZ_STFG01000001.1"/>
</dbReference>
<comment type="caution">
    <text evidence="3">The sequence shown here is derived from an EMBL/GenBank/DDBJ whole genome shotgun (WGS) entry which is preliminary data.</text>
</comment>
<organism evidence="3 4">
    <name type="scientific">Lampropedia puyangensis</name>
    <dbReference type="NCBI Taxonomy" id="1330072"/>
    <lineage>
        <taxon>Bacteria</taxon>
        <taxon>Pseudomonadati</taxon>
        <taxon>Pseudomonadota</taxon>
        <taxon>Betaproteobacteria</taxon>
        <taxon>Burkholderiales</taxon>
        <taxon>Comamonadaceae</taxon>
        <taxon>Lampropedia</taxon>
    </lineage>
</organism>
<dbReference type="InterPro" id="IPR006860">
    <property type="entry name" value="FecR"/>
</dbReference>
<proteinExistence type="predicted"/>
<dbReference type="OrthoDB" id="1100567at2"/>